<keyword evidence="1" id="KW-0732">Signal</keyword>
<dbReference type="AlphaFoldDB" id="A0A974BPK3"/>
<accession>A0A974BPK3</accession>
<dbReference type="Proteomes" id="UP000694892">
    <property type="component" value="Unassembled WGS sequence"/>
</dbReference>
<reference evidence="2" key="1">
    <citation type="submission" date="2016-05" db="EMBL/GenBank/DDBJ databases">
        <title>WGS assembly of Xenopus laevis.</title>
        <authorList>
            <person name="Session A."/>
            <person name="Uno Y."/>
            <person name="Kwon T."/>
            <person name="Chapman J."/>
            <person name="Toyoda A."/>
            <person name="Takahashi S."/>
            <person name="Fukui A."/>
            <person name="Hikosaka A."/>
            <person name="Putnam N."/>
            <person name="Stites J."/>
            <person name="Van Heeringen S."/>
            <person name="Quigley I."/>
            <person name="Heinz S."/>
            <person name="Hellsten U."/>
            <person name="Lyons J."/>
            <person name="Suzuki A."/>
            <person name="Kondo M."/>
            <person name="Ogino H."/>
            <person name="Ochi H."/>
            <person name="Bogdanovic O."/>
            <person name="Lister R."/>
            <person name="Georgiou G."/>
            <person name="Paranjpe S."/>
            <person name="Van Kruijsbergen I."/>
            <person name="Mozaffari S."/>
            <person name="Shu S."/>
            <person name="Schmutz J."/>
            <person name="Jenkins J."/>
            <person name="Grimwood J."/>
            <person name="Carlson J."/>
            <person name="Mitros T."/>
            <person name="Simakov O."/>
            <person name="Heald R."/>
            <person name="Miller K."/>
            <person name="Haudenschild C."/>
            <person name="Kuroki Y."/>
            <person name="Tanaka T."/>
            <person name="Michiue T."/>
            <person name="Watanabe M."/>
            <person name="Kinoshita T."/>
            <person name="Ohta Y."/>
            <person name="Mawaribuchi S."/>
            <person name="Suzuki Y."/>
            <person name="Haramoto Y."/>
            <person name="Yamamoto T."/>
            <person name="Takagi C."/>
            <person name="Kitzman J."/>
            <person name="Shendure J."/>
            <person name="Nakayama T."/>
            <person name="Izutsu Y."/>
            <person name="Robert J."/>
            <person name="Dichmann D."/>
            <person name="Flajnik M."/>
            <person name="Houston D."/>
            <person name="Marcotte E."/>
            <person name="Wallingford J."/>
            <person name="Ito Y."/>
            <person name="Asashima M."/>
            <person name="Ueno N."/>
            <person name="Matsuda Y."/>
            <person name="Jan Veenstra G."/>
            <person name="Fujiyama A."/>
            <person name="Harland R."/>
            <person name="Taira M."/>
            <person name="Rokhsar D.S."/>
        </authorList>
    </citation>
    <scope>NUCLEOTIDE SEQUENCE</scope>
    <source>
        <strain evidence="2">J</strain>
        <tissue evidence="2">Blood</tissue>
    </source>
</reference>
<evidence type="ECO:0000313" key="2">
    <source>
        <dbReference type="EMBL" id="OCT55651.1"/>
    </source>
</evidence>
<organism evidence="2">
    <name type="scientific">Xenopus laevis</name>
    <name type="common">African clawed frog</name>
    <dbReference type="NCBI Taxonomy" id="8355"/>
    <lineage>
        <taxon>Eukaryota</taxon>
        <taxon>Metazoa</taxon>
        <taxon>Chordata</taxon>
        <taxon>Craniata</taxon>
        <taxon>Vertebrata</taxon>
        <taxon>Euteleostomi</taxon>
        <taxon>Amphibia</taxon>
        <taxon>Batrachia</taxon>
        <taxon>Anura</taxon>
        <taxon>Pipoidea</taxon>
        <taxon>Pipidae</taxon>
        <taxon>Xenopodinae</taxon>
        <taxon>Xenopus</taxon>
        <taxon>Xenopus</taxon>
    </lineage>
</organism>
<gene>
    <name evidence="2" type="ORF">XELAEV_18000269mg</name>
</gene>
<protein>
    <submittedName>
        <fullName evidence="2">Uncharacterized protein</fullName>
    </submittedName>
</protein>
<evidence type="ECO:0000256" key="1">
    <source>
        <dbReference type="SAM" id="SignalP"/>
    </source>
</evidence>
<feature type="signal peptide" evidence="1">
    <location>
        <begin position="1"/>
        <end position="27"/>
    </location>
</feature>
<dbReference type="EMBL" id="KV478961">
    <property type="protein sequence ID" value="OCT55651.1"/>
    <property type="molecule type" value="Genomic_DNA"/>
</dbReference>
<proteinExistence type="predicted"/>
<name>A0A974BPK3_XENLA</name>
<sequence length="72" mass="7717">MQGPNMKVHIGLFCGLWPLLLPSTTDAQSGGVHYSLAANANNLEGGIWLITINDYCTSGVYWLPGSLPIATR</sequence>
<feature type="chain" id="PRO_5037432663" evidence="1">
    <location>
        <begin position="28"/>
        <end position="72"/>
    </location>
</feature>